<accession>A0A5K3FKH0</accession>
<sequence length="75" mass="8661">RKFTPKKQNDHVVSRVYSHPLIRLLHLLHRVPLFRSMSPATRILNSHFIRTNIYLGVSPHMGLGVSACMTHTFEV</sequence>
<protein>
    <submittedName>
        <fullName evidence="1">Ovule protein</fullName>
    </submittedName>
</protein>
<dbReference type="AlphaFoldDB" id="A0A5K3FKH0"/>
<dbReference type="WBParaSite" id="MCU_009266-RA">
    <property type="protein sequence ID" value="MCU_009266-RA"/>
    <property type="gene ID" value="MCU_009266"/>
</dbReference>
<organism evidence="1">
    <name type="scientific">Mesocestoides corti</name>
    <name type="common">Flatworm</name>
    <dbReference type="NCBI Taxonomy" id="53468"/>
    <lineage>
        <taxon>Eukaryota</taxon>
        <taxon>Metazoa</taxon>
        <taxon>Spiralia</taxon>
        <taxon>Lophotrochozoa</taxon>
        <taxon>Platyhelminthes</taxon>
        <taxon>Cestoda</taxon>
        <taxon>Eucestoda</taxon>
        <taxon>Cyclophyllidea</taxon>
        <taxon>Mesocestoididae</taxon>
        <taxon>Mesocestoides</taxon>
    </lineage>
</organism>
<proteinExistence type="predicted"/>
<evidence type="ECO:0000313" key="1">
    <source>
        <dbReference type="WBParaSite" id="MCU_009266-RA"/>
    </source>
</evidence>
<reference evidence="1" key="1">
    <citation type="submission" date="2019-11" db="UniProtKB">
        <authorList>
            <consortium name="WormBaseParasite"/>
        </authorList>
    </citation>
    <scope>IDENTIFICATION</scope>
</reference>
<name>A0A5K3FKH0_MESCO</name>